<evidence type="ECO:0008006" key="3">
    <source>
        <dbReference type="Google" id="ProtNLM"/>
    </source>
</evidence>
<accession>A0ABV1RYR8</accession>
<protein>
    <recommendedName>
        <fullName evidence="3">STAS/SEC14 domain-containing protein</fullName>
    </recommendedName>
</protein>
<name>A0ABV1RYR8_9BACT</name>
<dbReference type="Proteomes" id="UP001476807">
    <property type="component" value="Unassembled WGS sequence"/>
</dbReference>
<dbReference type="EMBL" id="JBEOKT010000019">
    <property type="protein sequence ID" value="MER2999177.1"/>
    <property type="molecule type" value="Genomic_DNA"/>
</dbReference>
<gene>
    <name evidence="1" type="ORF">ABS362_16620</name>
</gene>
<keyword evidence="2" id="KW-1185">Reference proteome</keyword>
<dbReference type="RefSeq" id="WP_350413811.1">
    <property type="nucleotide sequence ID" value="NZ_JBEOKT010000019.1"/>
</dbReference>
<sequence length="140" mass="16054">MHTLILETVLQNDYVTIRYSSEDKLIWNEWRGTIPTADLKEAMLFACNFIVANNIALILADYTHLSPPTREDQVWIAKTTSKILQHSNLRRVANINGHDLFQQLAIDTIHQIAAQTPMPCETRDFLSKAEAKEWLFSVNS</sequence>
<reference evidence="1 2" key="1">
    <citation type="submission" date="2024-06" db="EMBL/GenBank/DDBJ databases">
        <title>Pontibacter populi HYL7-15.</title>
        <authorList>
            <person name="Kim M.K."/>
        </authorList>
    </citation>
    <scope>NUCLEOTIDE SEQUENCE [LARGE SCALE GENOMIC DNA]</scope>
    <source>
        <strain evidence="1 2">HYL7-15</strain>
    </source>
</reference>
<evidence type="ECO:0000313" key="2">
    <source>
        <dbReference type="Proteomes" id="UP001476807"/>
    </source>
</evidence>
<comment type="caution">
    <text evidence="1">The sequence shown here is derived from an EMBL/GenBank/DDBJ whole genome shotgun (WGS) entry which is preliminary data.</text>
</comment>
<proteinExistence type="predicted"/>
<evidence type="ECO:0000313" key="1">
    <source>
        <dbReference type="EMBL" id="MER2999177.1"/>
    </source>
</evidence>
<organism evidence="1 2">
    <name type="scientific">Pontibacter populi</name>
    <dbReference type="NCBI Taxonomy" id="890055"/>
    <lineage>
        <taxon>Bacteria</taxon>
        <taxon>Pseudomonadati</taxon>
        <taxon>Bacteroidota</taxon>
        <taxon>Cytophagia</taxon>
        <taxon>Cytophagales</taxon>
        <taxon>Hymenobacteraceae</taxon>
        <taxon>Pontibacter</taxon>
    </lineage>
</organism>